<reference evidence="3 4" key="1">
    <citation type="submission" date="2023-07" db="EMBL/GenBank/DDBJ databases">
        <title>Sorghum-associated microbial communities from plants grown in Nebraska, USA.</title>
        <authorList>
            <person name="Schachtman D."/>
        </authorList>
    </citation>
    <scope>NUCLEOTIDE SEQUENCE [LARGE SCALE GENOMIC DNA]</scope>
    <source>
        <strain evidence="3 4">DS1607</strain>
    </source>
</reference>
<sequence length="166" mass="19426">MVNPTPTTTVTRQDLIDFVVHEAHLLDTRRYEEWNALFADDAFYWVPLVPDQEDGINHTSHMYEDKLLRDLRIERLKSPRAFSQQPRSRCHHLLQVPVVEVLDNAGNRYVVRTSFHYTESQGDEMQFYVGYFFHHLTVQNGALRITLKRVDLLNCDAALPAVQLFI</sequence>
<evidence type="ECO:0000256" key="1">
    <source>
        <dbReference type="ARBA" id="ARBA00009570"/>
    </source>
</evidence>
<keyword evidence="2" id="KW-0560">Oxidoreductase</keyword>
<organism evidence="3 4">
    <name type="scientific">Variovorax ginsengisoli</name>
    <dbReference type="NCBI Taxonomy" id="363844"/>
    <lineage>
        <taxon>Bacteria</taxon>
        <taxon>Pseudomonadati</taxon>
        <taxon>Pseudomonadota</taxon>
        <taxon>Betaproteobacteria</taxon>
        <taxon>Burkholderiales</taxon>
        <taxon>Comamonadaceae</taxon>
        <taxon>Variovorax</taxon>
    </lineage>
</organism>
<dbReference type="RefSeq" id="WP_307688746.1">
    <property type="nucleotide sequence ID" value="NZ_JAUSRO010000003.1"/>
</dbReference>
<dbReference type="EMBL" id="JAUSRO010000003">
    <property type="protein sequence ID" value="MDP9898930.1"/>
    <property type="molecule type" value="Genomic_DNA"/>
</dbReference>
<comment type="similarity">
    <text evidence="1">Belongs to the bacterial ring-hydroxylating dioxygenase beta subunit family.</text>
</comment>
<dbReference type="InterPro" id="IPR000391">
    <property type="entry name" value="Rng_hydr_dOase-bsu"/>
</dbReference>
<dbReference type="InterPro" id="IPR032710">
    <property type="entry name" value="NTF2-like_dom_sf"/>
</dbReference>
<dbReference type="Pfam" id="PF00866">
    <property type="entry name" value="Ring_hydroxyl_B"/>
    <property type="match status" value="1"/>
</dbReference>
<keyword evidence="4" id="KW-1185">Reference proteome</keyword>
<dbReference type="PANTHER" id="PTHR41534">
    <property type="entry name" value="BLR3401 PROTEIN"/>
    <property type="match status" value="1"/>
</dbReference>
<evidence type="ECO:0000313" key="4">
    <source>
        <dbReference type="Proteomes" id="UP001226867"/>
    </source>
</evidence>
<dbReference type="GO" id="GO:0051213">
    <property type="term" value="F:dioxygenase activity"/>
    <property type="evidence" value="ECO:0007669"/>
    <property type="project" value="UniProtKB-KW"/>
</dbReference>
<evidence type="ECO:0000256" key="2">
    <source>
        <dbReference type="ARBA" id="ARBA00023002"/>
    </source>
</evidence>
<keyword evidence="3" id="KW-0223">Dioxygenase</keyword>
<name>A0ABT9S3L9_9BURK</name>
<protein>
    <submittedName>
        <fullName evidence="3">3-phenylpropionate/cinnamic acid dioxygenase small subunit</fullName>
    </submittedName>
</protein>
<comment type="caution">
    <text evidence="3">The sequence shown here is derived from an EMBL/GenBank/DDBJ whole genome shotgun (WGS) entry which is preliminary data.</text>
</comment>
<dbReference type="SUPFAM" id="SSF54427">
    <property type="entry name" value="NTF2-like"/>
    <property type="match status" value="1"/>
</dbReference>
<dbReference type="Proteomes" id="UP001226867">
    <property type="component" value="Unassembled WGS sequence"/>
</dbReference>
<dbReference type="PANTHER" id="PTHR41534:SF1">
    <property type="entry name" value="BLR3401 PROTEIN"/>
    <property type="match status" value="1"/>
</dbReference>
<evidence type="ECO:0000313" key="3">
    <source>
        <dbReference type="EMBL" id="MDP9898930.1"/>
    </source>
</evidence>
<dbReference type="Gene3D" id="3.10.450.50">
    <property type="match status" value="1"/>
</dbReference>
<accession>A0ABT9S3L9</accession>
<gene>
    <name evidence="3" type="ORF">J2W36_001174</name>
</gene>
<proteinExistence type="inferred from homology"/>